<evidence type="ECO:0000256" key="2">
    <source>
        <dbReference type="SAM" id="Phobius"/>
    </source>
</evidence>
<proteinExistence type="evidence at transcript level"/>
<keyword evidence="2" id="KW-1133">Transmembrane helix</keyword>
<dbReference type="GO" id="GO:0004185">
    <property type="term" value="F:serine-type carboxypeptidase activity"/>
    <property type="evidence" value="ECO:0007669"/>
    <property type="project" value="InterPro"/>
</dbReference>
<dbReference type="AlphaFoldDB" id="A0A0A0U829"/>
<dbReference type="SMR" id="A0A0A0U829"/>
<accession>A0A0A0U829</accession>
<dbReference type="PRINTS" id="PR00724">
    <property type="entry name" value="CRBOXYPTASEC"/>
</dbReference>
<feature type="transmembrane region" description="Helical" evidence="2">
    <location>
        <begin position="20"/>
        <end position="42"/>
    </location>
</feature>
<dbReference type="GO" id="GO:0019748">
    <property type="term" value="P:secondary metabolic process"/>
    <property type="evidence" value="ECO:0007669"/>
    <property type="project" value="TreeGrafter"/>
</dbReference>
<keyword evidence="3" id="KW-0378">Hydrolase</keyword>
<name>A0A0A0U829_CAMSI</name>
<keyword evidence="2" id="KW-0472">Membrane</keyword>
<keyword evidence="2" id="KW-0812">Transmembrane</keyword>
<reference evidence="3" key="1">
    <citation type="submission" date="2014-08" db="EMBL/GenBank/DDBJ databases">
        <title>Cloning and Molecular Characterization of a Novel Serine Carboxypeptidase-Like Gene in Oolong Tea Plant, Camellia sinensis (L.).</title>
        <authorList>
            <person name="Chiu C.-H."/>
            <person name="Tzen J.T."/>
            <person name="Yang C.-Y."/>
        </authorList>
    </citation>
    <scope>NUCLEOTIDE SEQUENCE</scope>
    <source>
        <tissue evidence="3">Bud</tissue>
    </source>
</reference>
<protein>
    <submittedName>
        <fullName evidence="3">Serine carboxypeptidase-like protein</fullName>
    </submittedName>
</protein>
<evidence type="ECO:0000313" key="3">
    <source>
        <dbReference type="EMBL" id="AIW39897.1"/>
    </source>
</evidence>
<gene>
    <name evidence="3" type="primary">SCPL</name>
</gene>
<dbReference type="PANTHER" id="PTHR11802">
    <property type="entry name" value="SERINE PROTEASE FAMILY S10 SERINE CARBOXYPEPTIDASE"/>
    <property type="match status" value="1"/>
</dbReference>
<dbReference type="FunFam" id="3.40.50.1820:FF:000072">
    <property type="entry name" value="Serine carboxypeptidase-like 19"/>
    <property type="match status" value="1"/>
</dbReference>
<dbReference type="Gene3D" id="3.40.50.1820">
    <property type="entry name" value="alpha/beta hydrolase"/>
    <property type="match status" value="1"/>
</dbReference>
<dbReference type="GO" id="GO:0006508">
    <property type="term" value="P:proteolysis"/>
    <property type="evidence" value="ECO:0007669"/>
    <property type="project" value="InterPro"/>
</dbReference>
<sequence>MFPPKSYSSSFSANCDRYGLYIHYFLLLLLLSAQAVLGGHIVKYLPGYDGELPFKLETGYIRVNESELFYYFIESQGNPQEDPIFLWLPGGPGCSSFCELVYGIGPLEFVIQNYTGGLPKLRYYPYAWTKTASIIFLDAPVGTGFSYSRTADGWPTSDSKSAEQSYQFLREWFDEHPQYLAVQLFVGGNSYSGMIVPLVTKKIVDGNKDGVKPFMNLKGYLLGSPRTDSVIDENSKVVFAHRMALISDEIYENAKKGCNDTYVNIDPANTACIVALGNIKTCIKDLYRNDILEPKCVFATPDPGEEPAARRSLDEGPSDFLLSPPMIPNLWCRNFNYVLSYIWSNDDTVQEALHVRKGSVLNWERCNKSLSYTKDILTVVPVHEELKELGLEVLVETGDRDMVVPFVGTVKWIKSLNLTVVNDWRPWFVDGQVAGYTINYSEHGYRLTYATVKGAGHTAPEYYRMECYYMFDRWTHYYPI</sequence>
<keyword evidence="3" id="KW-0645">Protease</keyword>
<dbReference type="Pfam" id="PF00450">
    <property type="entry name" value="Peptidase_S10"/>
    <property type="match status" value="1"/>
</dbReference>
<dbReference type="PANTHER" id="PTHR11802:SF377">
    <property type="entry name" value="SERINE CARBOXYPEPTIDASE-LIKE 18"/>
    <property type="match status" value="1"/>
</dbReference>
<dbReference type="SUPFAM" id="SSF53474">
    <property type="entry name" value="alpha/beta-Hydrolases"/>
    <property type="match status" value="1"/>
</dbReference>
<dbReference type="InterPro" id="IPR001563">
    <property type="entry name" value="Peptidase_S10"/>
</dbReference>
<comment type="similarity">
    <text evidence="1">Belongs to the peptidase S10 family.</text>
</comment>
<keyword evidence="3" id="KW-0121">Carboxypeptidase</keyword>
<organism evidence="3">
    <name type="scientific">Camellia sinensis</name>
    <name type="common">Tea plant</name>
    <name type="synonym">Thea sinensis</name>
    <dbReference type="NCBI Taxonomy" id="4442"/>
    <lineage>
        <taxon>Eukaryota</taxon>
        <taxon>Viridiplantae</taxon>
        <taxon>Streptophyta</taxon>
        <taxon>Embryophyta</taxon>
        <taxon>Tracheophyta</taxon>
        <taxon>Spermatophyta</taxon>
        <taxon>Magnoliopsida</taxon>
        <taxon>eudicotyledons</taxon>
        <taxon>Gunneridae</taxon>
        <taxon>Pentapetalae</taxon>
        <taxon>asterids</taxon>
        <taxon>Ericales</taxon>
        <taxon>Theaceae</taxon>
        <taxon>Camellia</taxon>
    </lineage>
</organism>
<dbReference type="InterPro" id="IPR029058">
    <property type="entry name" value="AB_hydrolase_fold"/>
</dbReference>
<dbReference type="EMBL" id="KM289196">
    <property type="protein sequence ID" value="AIW39897.1"/>
    <property type="molecule type" value="mRNA"/>
</dbReference>
<dbReference type="GO" id="GO:0016747">
    <property type="term" value="F:acyltransferase activity, transferring groups other than amino-acyl groups"/>
    <property type="evidence" value="ECO:0007669"/>
    <property type="project" value="TreeGrafter"/>
</dbReference>
<evidence type="ECO:0000256" key="1">
    <source>
        <dbReference type="ARBA" id="ARBA00009431"/>
    </source>
</evidence>